<dbReference type="AlphaFoldDB" id="A0A5B7DGX8"/>
<dbReference type="Proteomes" id="UP000324222">
    <property type="component" value="Unassembled WGS sequence"/>
</dbReference>
<sequence>MEDAMFWVSLSGEICAIGGVQWVGMFVVVEVVVVVVVLYIQPADVTVGWYEYNLWPCDEETGDLPGVWRDGEEEEGRTSRQFINLMCKITLLLVMVMAVLGVGEYKAQVSSRDTGEGAPDVLASLKRNFSIFFGLL</sequence>
<comment type="caution">
    <text evidence="2">The sequence shown here is derived from an EMBL/GenBank/DDBJ whole genome shotgun (WGS) entry which is preliminary data.</text>
</comment>
<dbReference type="EMBL" id="VSRR010000864">
    <property type="protein sequence ID" value="MPC20366.1"/>
    <property type="molecule type" value="Genomic_DNA"/>
</dbReference>
<organism evidence="2 3">
    <name type="scientific">Portunus trituberculatus</name>
    <name type="common">Swimming crab</name>
    <name type="synonym">Neptunus trituberculatus</name>
    <dbReference type="NCBI Taxonomy" id="210409"/>
    <lineage>
        <taxon>Eukaryota</taxon>
        <taxon>Metazoa</taxon>
        <taxon>Ecdysozoa</taxon>
        <taxon>Arthropoda</taxon>
        <taxon>Crustacea</taxon>
        <taxon>Multicrustacea</taxon>
        <taxon>Malacostraca</taxon>
        <taxon>Eumalacostraca</taxon>
        <taxon>Eucarida</taxon>
        <taxon>Decapoda</taxon>
        <taxon>Pleocyemata</taxon>
        <taxon>Brachyura</taxon>
        <taxon>Eubrachyura</taxon>
        <taxon>Portunoidea</taxon>
        <taxon>Portunidae</taxon>
        <taxon>Portuninae</taxon>
        <taxon>Portunus</taxon>
    </lineage>
</organism>
<feature type="transmembrane region" description="Helical" evidence="1">
    <location>
        <begin position="20"/>
        <end position="40"/>
    </location>
</feature>
<accession>A0A5B7DGX8</accession>
<evidence type="ECO:0000256" key="1">
    <source>
        <dbReference type="SAM" id="Phobius"/>
    </source>
</evidence>
<reference evidence="2 3" key="1">
    <citation type="submission" date="2019-05" db="EMBL/GenBank/DDBJ databases">
        <title>Another draft genome of Portunus trituberculatus and its Hox gene families provides insights of decapod evolution.</title>
        <authorList>
            <person name="Jeong J.-H."/>
            <person name="Song I."/>
            <person name="Kim S."/>
            <person name="Choi T."/>
            <person name="Kim D."/>
            <person name="Ryu S."/>
            <person name="Kim W."/>
        </authorList>
    </citation>
    <scope>NUCLEOTIDE SEQUENCE [LARGE SCALE GENOMIC DNA]</scope>
    <source>
        <tissue evidence="2">Muscle</tissue>
    </source>
</reference>
<proteinExistence type="predicted"/>
<evidence type="ECO:0000313" key="2">
    <source>
        <dbReference type="EMBL" id="MPC20366.1"/>
    </source>
</evidence>
<keyword evidence="3" id="KW-1185">Reference proteome</keyword>
<evidence type="ECO:0000313" key="3">
    <source>
        <dbReference type="Proteomes" id="UP000324222"/>
    </source>
</evidence>
<protein>
    <submittedName>
        <fullName evidence="2">Uncharacterized protein</fullName>
    </submittedName>
</protein>
<keyword evidence="1" id="KW-0812">Transmembrane</keyword>
<keyword evidence="1" id="KW-0472">Membrane</keyword>
<gene>
    <name evidence="2" type="ORF">E2C01_013308</name>
</gene>
<keyword evidence="1" id="KW-1133">Transmembrane helix</keyword>
<feature type="transmembrane region" description="Helical" evidence="1">
    <location>
        <begin position="82"/>
        <end position="102"/>
    </location>
</feature>
<name>A0A5B7DGX8_PORTR</name>